<evidence type="ECO:0000313" key="1">
    <source>
        <dbReference type="EMBL" id="RVW28325.1"/>
    </source>
</evidence>
<dbReference type="PANTHER" id="PTHR46635">
    <property type="entry name" value="GLYCOSYL TRANSFERASE FAMILY 1 PROTEIN"/>
    <property type="match status" value="1"/>
</dbReference>
<dbReference type="EMBL" id="QGNW01001902">
    <property type="protein sequence ID" value="RVW28325.1"/>
    <property type="molecule type" value="Genomic_DNA"/>
</dbReference>
<dbReference type="AlphaFoldDB" id="A0A438CYN6"/>
<accession>A0A438CYN6</accession>
<sequence>MCSDYGHISIVHCFDECQILGNMKKNPPSLMLFTVIKNLQGLGYLFKIYAVDDDNSRSIWEQLGGQISILSPEIYSHNDWTTFEGIIVDSLEAKEAILRTSVPNILWKKRGEAAGGKVLNLRTALKCLIM</sequence>
<protein>
    <submittedName>
        <fullName evidence="1">Uncharacterized protein</fullName>
    </submittedName>
</protein>
<reference evidence="1 2" key="1">
    <citation type="journal article" date="2018" name="PLoS Genet.">
        <title>Population sequencing reveals clonal diversity and ancestral inbreeding in the grapevine cultivar Chardonnay.</title>
        <authorList>
            <person name="Roach M.J."/>
            <person name="Johnson D.L."/>
            <person name="Bohlmann J."/>
            <person name="van Vuuren H.J."/>
            <person name="Jones S.J."/>
            <person name="Pretorius I.S."/>
            <person name="Schmidt S.A."/>
            <person name="Borneman A.R."/>
        </authorList>
    </citation>
    <scope>NUCLEOTIDE SEQUENCE [LARGE SCALE GENOMIC DNA]</scope>
    <source>
        <strain evidence="2">cv. Chardonnay</strain>
        <tissue evidence="1">Leaf</tissue>
    </source>
</reference>
<dbReference type="PANTHER" id="PTHR46635:SF2">
    <property type="entry name" value="GLYCOSYL TRANSFERASE FAMILY 1 DOMAIN-CONTAINING PROTEIN"/>
    <property type="match status" value="1"/>
</dbReference>
<evidence type="ECO:0000313" key="2">
    <source>
        <dbReference type="Proteomes" id="UP000288805"/>
    </source>
</evidence>
<comment type="caution">
    <text evidence="1">The sequence shown here is derived from an EMBL/GenBank/DDBJ whole genome shotgun (WGS) entry which is preliminary data.</text>
</comment>
<dbReference type="Proteomes" id="UP000288805">
    <property type="component" value="Unassembled WGS sequence"/>
</dbReference>
<gene>
    <name evidence="1" type="ORF">CK203_104495</name>
</gene>
<proteinExistence type="predicted"/>
<organism evidence="1 2">
    <name type="scientific">Vitis vinifera</name>
    <name type="common">Grape</name>
    <dbReference type="NCBI Taxonomy" id="29760"/>
    <lineage>
        <taxon>Eukaryota</taxon>
        <taxon>Viridiplantae</taxon>
        <taxon>Streptophyta</taxon>
        <taxon>Embryophyta</taxon>
        <taxon>Tracheophyta</taxon>
        <taxon>Spermatophyta</taxon>
        <taxon>Magnoliopsida</taxon>
        <taxon>eudicotyledons</taxon>
        <taxon>Gunneridae</taxon>
        <taxon>Pentapetalae</taxon>
        <taxon>rosids</taxon>
        <taxon>Vitales</taxon>
        <taxon>Vitaceae</taxon>
        <taxon>Viteae</taxon>
        <taxon>Vitis</taxon>
    </lineage>
</organism>
<name>A0A438CYN6_VITVI</name>